<organism evidence="2 3">
    <name type="scientific">Agrococcus jenensis</name>
    <dbReference type="NCBI Taxonomy" id="46353"/>
    <lineage>
        <taxon>Bacteria</taxon>
        <taxon>Bacillati</taxon>
        <taxon>Actinomycetota</taxon>
        <taxon>Actinomycetes</taxon>
        <taxon>Micrococcales</taxon>
        <taxon>Microbacteriaceae</taxon>
        <taxon>Agrococcus</taxon>
    </lineage>
</organism>
<dbReference type="EMBL" id="RKHJ01000001">
    <property type="protein sequence ID" value="ROR67410.1"/>
    <property type="molecule type" value="Genomic_DNA"/>
</dbReference>
<keyword evidence="3" id="KW-1185">Reference proteome</keyword>
<comment type="caution">
    <text evidence="2">The sequence shown here is derived from an EMBL/GenBank/DDBJ whole genome shotgun (WGS) entry which is preliminary data.</text>
</comment>
<dbReference type="InterPro" id="IPR028087">
    <property type="entry name" value="Tad_N"/>
</dbReference>
<evidence type="ECO:0000259" key="1">
    <source>
        <dbReference type="Pfam" id="PF13400"/>
    </source>
</evidence>
<sequence length="148" mass="15280">MRRLARRLAREDDGSTLVLTIGFAALALALIFAVAAATSLLIERRRLFTVADGAALAAAEAFALEQVRFDGDAAAPELADRAVDLAAAAWSVAAGSGLAGLRVEGASADARSATVTVSSAWRPPVVTLFLPDGIRLDVTSTARAVFVD</sequence>
<protein>
    <recommendedName>
        <fullName evidence="1">Putative Flp pilus-assembly TadG-like N-terminal domain-containing protein</fullName>
    </recommendedName>
</protein>
<evidence type="ECO:0000313" key="3">
    <source>
        <dbReference type="Proteomes" id="UP000275456"/>
    </source>
</evidence>
<name>A0A3N2AWR4_9MICO</name>
<gene>
    <name evidence="2" type="ORF">EDD26_2822</name>
</gene>
<dbReference type="Proteomes" id="UP000275456">
    <property type="component" value="Unassembled WGS sequence"/>
</dbReference>
<evidence type="ECO:0000313" key="2">
    <source>
        <dbReference type="EMBL" id="ROR67410.1"/>
    </source>
</evidence>
<feature type="domain" description="Putative Flp pilus-assembly TadG-like N-terminal" evidence="1">
    <location>
        <begin position="14"/>
        <end position="59"/>
    </location>
</feature>
<dbReference type="Pfam" id="PF13400">
    <property type="entry name" value="Tad"/>
    <property type="match status" value="1"/>
</dbReference>
<dbReference type="RefSeq" id="WP_123698276.1">
    <property type="nucleotide sequence ID" value="NZ_RKHJ01000001.1"/>
</dbReference>
<reference evidence="2 3" key="1">
    <citation type="submission" date="2018-11" db="EMBL/GenBank/DDBJ databases">
        <title>Sequencing the genomes of 1000 actinobacteria strains.</title>
        <authorList>
            <person name="Klenk H.-P."/>
        </authorList>
    </citation>
    <scope>NUCLEOTIDE SEQUENCE [LARGE SCALE GENOMIC DNA]</scope>
    <source>
        <strain evidence="2 3">DSM 9580</strain>
    </source>
</reference>
<dbReference type="OrthoDB" id="4808490at2"/>
<proteinExistence type="predicted"/>
<accession>A0A3N2AWR4</accession>
<dbReference type="AlphaFoldDB" id="A0A3N2AWR4"/>